<accession>A0A2M7UDW5</accession>
<dbReference type="Pfam" id="PF00534">
    <property type="entry name" value="Glycos_transf_1"/>
    <property type="match status" value="1"/>
</dbReference>
<protein>
    <recommendedName>
        <fullName evidence="1">Glycosyl transferase family 1 domain-containing protein</fullName>
    </recommendedName>
</protein>
<dbReference type="Gene3D" id="3.40.50.2000">
    <property type="entry name" value="Glycogen Phosphorylase B"/>
    <property type="match status" value="2"/>
</dbReference>
<dbReference type="GO" id="GO:0016757">
    <property type="term" value="F:glycosyltransferase activity"/>
    <property type="evidence" value="ECO:0007669"/>
    <property type="project" value="InterPro"/>
</dbReference>
<sequence>MPEKRFKIAFFIGVFPKISESWFIEQTTALMDLGVDIDIYSFKKGGAGDISEKVKKYKLLEKTTYLEFPSRRSRRLMLAFSLVFKVLLLNPRILFHALNYRKYGREALSLKYLFWIAPLIGRMDKYSVVHCHFGMVANKFLIIRDILGLRQKFITTFYGQDSSKYIQAKGISAYDKLKKESSYILVMTEEMKERFVGLGFPLEKLLVHYTGVSVDNYKFHCHSFKKGDVFKIIFVGRFVEKKGLEDLLRAIKIATEDYQKIEAHIIGDTEDLVYKKKILKLIEDLGIGKNVILRGLVPHRQVLDMFSEMHLMTQLSKTAKNGDTDDLPFVLLEGQISGLPVVTTKHVGIPDGVKDGETGFLVEEGDCEAAARKILFFIRNPDISQKFSYNANRFISEKFDIKKFNNRLINLYKSLSS</sequence>
<gene>
    <name evidence="2" type="ORF">COY11_04495</name>
</gene>
<dbReference type="SUPFAM" id="SSF53756">
    <property type="entry name" value="UDP-Glycosyltransferase/glycogen phosphorylase"/>
    <property type="match status" value="1"/>
</dbReference>
<evidence type="ECO:0000313" key="3">
    <source>
        <dbReference type="Proteomes" id="UP000229805"/>
    </source>
</evidence>
<organism evidence="2 3">
    <name type="scientific">Candidatus Portnoybacteria bacterium CG_4_10_14_0_2_um_filter_44_20</name>
    <dbReference type="NCBI Taxonomy" id="1974799"/>
    <lineage>
        <taxon>Bacteria</taxon>
        <taxon>Candidatus Portnoyibacteriota</taxon>
    </lineage>
</organism>
<dbReference type="PANTHER" id="PTHR12526">
    <property type="entry name" value="GLYCOSYLTRANSFERASE"/>
    <property type="match status" value="1"/>
</dbReference>
<comment type="caution">
    <text evidence="2">The sequence shown here is derived from an EMBL/GenBank/DDBJ whole genome shotgun (WGS) entry which is preliminary data.</text>
</comment>
<proteinExistence type="predicted"/>
<reference evidence="3" key="1">
    <citation type="submission" date="2017-09" db="EMBL/GenBank/DDBJ databases">
        <title>Depth-based differentiation of microbial function through sediment-hosted aquifers and enrichment of novel symbionts in the deep terrestrial subsurface.</title>
        <authorList>
            <person name="Probst A.J."/>
            <person name="Ladd B."/>
            <person name="Jarett J.K."/>
            <person name="Geller-Mcgrath D.E."/>
            <person name="Sieber C.M.K."/>
            <person name="Emerson J.B."/>
            <person name="Anantharaman K."/>
            <person name="Thomas B.C."/>
            <person name="Malmstrom R."/>
            <person name="Stieglmeier M."/>
            <person name="Klingl A."/>
            <person name="Woyke T."/>
            <person name="Ryan C.M."/>
            <person name="Banfield J.F."/>
        </authorList>
    </citation>
    <scope>NUCLEOTIDE SEQUENCE [LARGE SCALE GENOMIC DNA]</scope>
</reference>
<feature type="domain" description="Glycosyl transferase family 1" evidence="1">
    <location>
        <begin position="225"/>
        <end position="392"/>
    </location>
</feature>
<evidence type="ECO:0000259" key="1">
    <source>
        <dbReference type="Pfam" id="PF00534"/>
    </source>
</evidence>
<name>A0A2M7UDW5_9BACT</name>
<dbReference type="InterPro" id="IPR001296">
    <property type="entry name" value="Glyco_trans_1"/>
</dbReference>
<dbReference type="AlphaFoldDB" id="A0A2M7UDW5"/>
<dbReference type="EMBL" id="PFOG01000165">
    <property type="protein sequence ID" value="PIZ69434.1"/>
    <property type="molecule type" value="Genomic_DNA"/>
</dbReference>
<evidence type="ECO:0000313" key="2">
    <source>
        <dbReference type="EMBL" id="PIZ69434.1"/>
    </source>
</evidence>
<dbReference type="Proteomes" id="UP000229805">
    <property type="component" value="Unassembled WGS sequence"/>
</dbReference>